<dbReference type="InterPro" id="IPR013766">
    <property type="entry name" value="Thioredoxin_domain"/>
</dbReference>
<name>A0A367ZU97_9BACT</name>
<reference evidence="2 3" key="1">
    <citation type="submission" date="2018-05" db="EMBL/GenBank/DDBJ databases">
        <title>A metagenomic window into the 2 km-deep terrestrial subsurface aquifer revealed taxonomically and functionally diverse microbial community comprising novel uncultured bacterial lineages.</title>
        <authorList>
            <person name="Kadnikov V.V."/>
            <person name="Mardanov A.V."/>
            <person name="Beletsky A.V."/>
            <person name="Banks D."/>
            <person name="Pimenov N.V."/>
            <person name="Frank Y.A."/>
            <person name="Karnachuk O.V."/>
            <person name="Ravin N.V."/>
        </authorList>
    </citation>
    <scope>NUCLEOTIDE SEQUENCE [LARGE SCALE GENOMIC DNA]</scope>
    <source>
        <strain evidence="2">BY5</strain>
    </source>
</reference>
<dbReference type="EMBL" id="QOQW01000001">
    <property type="protein sequence ID" value="RCK81610.1"/>
    <property type="molecule type" value="Genomic_DNA"/>
</dbReference>
<dbReference type="AlphaFoldDB" id="A0A367ZU97"/>
<feature type="domain" description="Thioredoxin" evidence="1">
    <location>
        <begin position="1"/>
        <end position="106"/>
    </location>
</feature>
<dbReference type="Proteomes" id="UP000252355">
    <property type="component" value="Unassembled WGS sequence"/>
</dbReference>
<organism evidence="2 3">
    <name type="scientific">Candidatus Ozemobacter sibiricus</name>
    <dbReference type="NCBI Taxonomy" id="2268124"/>
    <lineage>
        <taxon>Bacteria</taxon>
        <taxon>Candidatus Ozemobacteria</taxon>
        <taxon>Candidatus Ozemobacterales</taxon>
        <taxon>Candidatus Ozemobacteraceae</taxon>
        <taxon>Candidatus Ozemobacter</taxon>
    </lineage>
</organism>
<comment type="caution">
    <text evidence="2">The sequence shown here is derived from an EMBL/GenBank/DDBJ whole genome shotgun (WGS) entry which is preliminary data.</text>
</comment>
<dbReference type="PANTHER" id="PTHR45663">
    <property type="entry name" value="GEO12009P1"/>
    <property type="match status" value="1"/>
</dbReference>
<dbReference type="Pfam" id="PF00085">
    <property type="entry name" value="Thioredoxin"/>
    <property type="match status" value="1"/>
</dbReference>
<protein>
    <submittedName>
        <fullName evidence="2">Thioredoxin</fullName>
    </submittedName>
</protein>
<dbReference type="PROSITE" id="PS51352">
    <property type="entry name" value="THIOREDOXIN_2"/>
    <property type="match status" value="1"/>
</dbReference>
<dbReference type="Gene3D" id="3.40.30.10">
    <property type="entry name" value="Glutaredoxin"/>
    <property type="match status" value="1"/>
</dbReference>
<evidence type="ECO:0000313" key="2">
    <source>
        <dbReference type="EMBL" id="RCK81610.1"/>
    </source>
</evidence>
<sequence length="124" mass="13232">MTDLTQTTFTATTSDPTRVGIVVFHATWCAPSRSQLALLDRLAAGFAGKPVFIARVDVDAEPELADRYEIRTLPSTLLMAAGETVELLVGYQAEEFLKSYLEQLLEALPPAASPPPSAAPPSAS</sequence>
<accession>A0A367ZU97</accession>
<evidence type="ECO:0000313" key="3">
    <source>
        <dbReference type="Proteomes" id="UP000252355"/>
    </source>
</evidence>
<gene>
    <name evidence="2" type="ORF">OZSIB_0744</name>
</gene>
<evidence type="ECO:0000259" key="1">
    <source>
        <dbReference type="PROSITE" id="PS51352"/>
    </source>
</evidence>
<dbReference type="CDD" id="cd02947">
    <property type="entry name" value="TRX_family"/>
    <property type="match status" value="1"/>
</dbReference>
<dbReference type="SUPFAM" id="SSF52833">
    <property type="entry name" value="Thioredoxin-like"/>
    <property type="match status" value="1"/>
</dbReference>
<dbReference type="PANTHER" id="PTHR45663:SF11">
    <property type="entry name" value="GEO12009P1"/>
    <property type="match status" value="1"/>
</dbReference>
<proteinExistence type="predicted"/>
<dbReference type="GO" id="GO:0015035">
    <property type="term" value="F:protein-disulfide reductase activity"/>
    <property type="evidence" value="ECO:0007669"/>
    <property type="project" value="TreeGrafter"/>
</dbReference>
<dbReference type="InterPro" id="IPR036249">
    <property type="entry name" value="Thioredoxin-like_sf"/>
</dbReference>
<dbReference type="GO" id="GO:0005737">
    <property type="term" value="C:cytoplasm"/>
    <property type="evidence" value="ECO:0007669"/>
    <property type="project" value="TreeGrafter"/>
</dbReference>